<dbReference type="OrthoDB" id="5379851at2"/>
<protein>
    <submittedName>
        <fullName evidence="2">DNA primase (DnaG)</fullName>
    </submittedName>
</protein>
<organism evidence="2 3">
    <name type="scientific">Neorhizobium galegae bv. officinalis</name>
    <dbReference type="NCBI Taxonomy" id="323656"/>
    <lineage>
        <taxon>Bacteria</taxon>
        <taxon>Pseudomonadati</taxon>
        <taxon>Pseudomonadota</taxon>
        <taxon>Alphaproteobacteria</taxon>
        <taxon>Hyphomicrobiales</taxon>
        <taxon>Rhizobiaceae</taxon>
        <taxon>Rhizobium/Agrobacterium group</taxon>
        <taxon>Neorhizobium</taxon>
    </lineage>
</organism>
<dbReference type="Gene3D" id="3.40.50.450">
    <property type="match status" value="1"/>
</dbReference>
<dbReference type="AlphaFoldDB" id="A0A0T7FMM6"/>
<dbReference type="Pfam" id="PF18865">
    <property type="entry name" value="AbiJ_NTD5"/>
    <property type="match status" value="1"/>
</dbReference>
<name>A0A0T7FMM6_NEOGA</name>
<evidence type="ECO:0000259" key="1">
    <source>
        <dbReference type="Pfam" id="PF18865"/>
    </source>
</evidence>
<dbReference type="EMBL" id="CCRH01000008">
    <property type="protein sequence ID" value="CDZ36272.1"/>
    <property type="molecule type" value="Genomic_DNA"/>
</dbReference>
<evidence type="ECO:0000313" key="3">
    <source>
        <dbReference type="Proteomes" id="UP000046176"/>
    </source>
</evidence>
<sequence length="249" mass="27792">MTVDPLTRRALLPLKAKVAKLFDEGNWLELGTLTGSYQIVKSHDRLLRSLSWGDSDYEGNVLMVLNSIIDRDPSNIDVIADYVNNLEGGGTSLSSGSSDAPRFYIQPTAFDIRNVAQDADLVAVMMPFASQFTPVYEAIKRAAKYKDLACMRADDMWENSTVIQDIFDLIMRSHIVVCDFTGKNPNVFYETGIAHTLGKHVVPITQNGSDVPADVGHHRYLQYLNNGEGLHRFENELASRFQSIIAARH</sequence>
<accession>A0A0T7FMM6</accession>
<dbReference type="RefSeq" id="WP_046667367.1">
    <property type="nucleotide sequence ID" value="NZ_CCRH01000008.1"/>
</dbReference>
<reference evidence="2 3" key="1">
    <citation type="submission" date="2014-08" db="EMBL/GenBank/DDBJ databases">
        <authorList>
            <person name="Chen Y.-H."/>
        </authorList>
    </citation>
    <scope>NUCLEOTIDE SEQUENCE [LARGE SCALE GENOMIC DNA]</scope>
</reference>
<dbReference type="Proteomes" id="UP000046176">
    <property type="component" value="Unassembled WGS sequence"/>
</dbReference>
<gene>
    <name evidence="2" type="ORF">NGAL_HAMBI1145_32820</name>
</gene>
<feature type="domain" description="AbiJ N-terminal" evidence="1">
    <location>
        <begin position="7"/>
        <end position="85"/>
    </location>
</feature>
<evidence type="ECO:0000313" key="2">
    <source>
        <dbReference type="EMBL" id="CDZ36272.1"/>
    </source>
</evidence>
<proteinExistence type="predicted"/>
<dbReference type="InterPro" id="IPR040508">
    <property type="entry name" value="AbiJ_NTD5"/>
</dbReference>